<evidence type="ECO:0000256" key="6">
    <source>
        <dbReference type="ARBA" id="ARBA00022777"/>
    </source>
</evidence>
<dbReference type="InterPro" id="IPR013767">
    <property type="entry name" value="PAS_fold"/>
</dbReference>
<dbReference type="Pfam" id="PF02518">
    <property type="entry name" value="HATPase_c"/>
    <property type="match status" value="1"/>
</dbReference>
<dbReference type="EMBL" id="CP027850">
    <property type="protein sequence ID" value="AVQ04489.1"/>
    <property type="molecule type" value="Genomic_DNA"/>
</dbReference>
<name>A0ABN5IZG8_9CAUL</name>
<dbReference type="NCBIfam" id="TIGR00229">
    <property type="entry name" value="sensory_box"/>
    <property type="match status" value="1"/>
</dbReference>
<feature type="domain" description="PAC" evidence="12">
    <location>
        <begin position="180"/>
        <end position="239"/>
    </location>
</feature>
<dbReference type="InterPro" id="IPR005467">
    <property type="entry name" value="His_kinase_dom"/>
</dbReference>
<evidence type="ECO:0000259" key="10">
    <source>
        <dbReference type="PROSITE" id="PS50109"/>
    </source>
</evidence>
<dbReference type="EC" id="2.7.13.3" evidence="2"/>
<dbReference type="InterPro" id="IPR000700">
    <property type="entry name" value="PAS-assoc_C"/>
</dbReference>
<protein>
    <recommendedName>
        <fullName evidence="2">histidine kinase</fullName>
        <ecNumber evidence="2">2.7.13.3</ecNumber>
    </recommendedName>
</protein>
<gene>
    <name evidence="13" type="ORF">B7G68_15585</name>
</gene>
<reference evidence="13 14" key="1">
    <citation type="journal article" date="2015" name="Biotechnol. Bioeng.">
        <title>Genome sequence and phenotypic characterization of Caulobacter segnis.</title>
        <authorList>
            <person name="Patel S."/>
            <person name="Fletcher B."/>
            <person name="Scott D.C."/>
            <person name="Ely B."/>
        </authorList>
    </citation>
    <scope>NUCLEOTIDE SEQUENCE [LARGE SCALE GENOMIC DNA]</scope>
    <source>
        <strain evidence="13 14">TK0059</strain>
    </source>
</reference>
<evidence type="ECO:0000256" key="3">
    <source>
        <dbReference type="ARBA" id="ARBA00022553"/>
    </source>
</evidence>
<dbReference type="PANTHER" id="PTHR43065">
    <property type="entry name" value="SENSOR HISTIDINE KINASE"/>
    <property type="match status" value="1"/>
</dbReference>
<keyword evidence="7" id="KW-0067">ATP-binding</keyword>
<dbReference type="Gene3D" id="3.30.565.10">
    <property type="entry name" value="Histidine kinase-like ATPase, C-terminal domain"/>
    <property type="match status" value="1"/>
</dbReference>
<dbReference type="InterPro" id="IPR003661">
    <property type="entry name" value="HisK_dim/P_dom"/>
</dbReference>
<dbReference type="SUPFAM" id="SSF47384">
    <property type="entry name" value="Homodimeric domain of signal transducing histidine kinase"/>
    <property type="match status" value="1"/>
</dbReference>
<dbReference type="PROSITE" id="PS50112">
    <property type="entry name" value="PAS"/>
    <property type="match status" value="1"/>
</dbReference>
<keyword evidence="3" id="KW-0597">Phosphoprotein</keyword>
<dbReference type="PANTHER" id="PTHR43065:SF10">
    <property type="entry name" value="PEROXIDE STRESS-ACTIVATED HISTIDINE KINASE MAK3"/>
    <property type="match status" value="1"/>
</dbReference>
<dbReference type="GO" id="GO:0016301">
    <property type="term" value="F:kinase activity"/>
    <property type="evidence" value="ECO:0007669"/>
    <property type="project" value="UniProtKB-KW"/>
</dbReference>
<keyword evidence="5" id="KW-0547">Nucleotide-binding</keyword>
<evidence type="ECO:0000259" key="11">
    <source>
        <dbReference type="PROSITE" id="PS50112"/>
    </source>
</evidence>
<keyword evidence="4" id="KW-0808">Transferase</keyword>
<dbReference type="Gene3D" id="1.10.287.130">
    <property type="match status" value="1"/>
</dbReference>
<feature type="domain" description="PAS" evidence="11">
    <location>
        <begin position="112"/>
        <end position="182"/>
    </location>
</feature>
<dbReference type="InterPro" id="IPR036890">
    <property type="entry name" value="HATPase_C_sf"/>
</dbReference>
<dbReference type="SMART" id="SM00091">
    <property type="entry name" value="PAS"/>
    <property type="match status" value="1"/>
</dbReference>
<dbReference type="CDD" id="cd00130">
    <property type="entry name" value="PAS"/>
    <property type="match status" value="1"/>
</dbReference>
<dbReference type="InterPro" id="IPR035965">
    <property type="entry name" value="PAS-like_dom_sf"/>
</dbReference>
<feature type="transmembrane region" description="Helical" evidence="9">
    <location>
        <begin position="72"/>
        <end position="91"/>
    </location>
</feature>
<keyword evidence="6 13" id="KW-0418">Kinase</keyword>
<dbReference type="PROSITE" id="PS50109">
    <property type="entry name" value="HIS_KIN"/>
    <property type="match status" value="1"/>
</dbReference>
<evidence type="ECO:0000313" key="14">
    <source>
        <dbReference type="Proteomes" id="UP000240527"/>
    </source>
</evidence>
<evidence type="ECO:0000256" key="5">
    <source>
        <dbReference type="ARBA" id="ARBA00022741"/>
    </source>
</evidence>
<dbReference type="SUPFAM" id="SSF55874">
    <property type="entry name" value="ATPase domain of HSP90 chaperone/DNA topoisomerase II/histidine kinase"/>
    <property type="match status" value="1"/>
</dbReference>
<dbReference type="Pfam" id="PF00512">
    <property type="entry name" value="HisKA"/>
    <property type="match status" value="1"/>
</dbReference>
<dbReference type="Pfam" id="PF00989">
    <property type="entry name" value="PAS"/>
    <property type="match status" value="1"/>
</dbReference>
<dbReference type="PROSITE" id="PS50113">
    <property type="entry name" value="PAC"/>
    <property type="match status" value="1"/>
</dbReference>
<keyword evidence="8" id="KW-0902">Two-component regulatory system</keyword>
<dbReference type="Gene3D" id="3.30.450.20">
    <property type="entry name" value="PAS domain"/>
    <property type="match status" value="1"/>
</dbReference>
<keyword evidence="9" id="KW-0812">Transmembrane</keyword>
<dbReference type="SMART" id="SM00387">
    <property type="entry name" value="HATPase_c"/>
    <property type="match status" value="1"/>
</dbReference>
<keyword evidence="14" id="KW-1185">Reference proteome</keyword>
<evidence type="ECO:0000313" key="13">
    <source>
        <dbReference type="EMBL" id="AVQ04489.1"/>
    </source>
</evidence>
<dbReference type="InterPro" id="IPR004358">
    <property type="entry name" value="Sig_transdc_His_kin-like_C"/>
</dbReference>
<dbReference type="PRINTS" id="PR00344">
    <property type="entry name" value="BCTRLSENSOR"/>
</dbReference>
<comment type="catalytic activity">
    <reaction evidence="1">
        <text>ATP + protein L-histidine = ADP + protein N-phospho-L-histidine.</text>
        <dbReference type="EC" id="2.7.13.3"/>
    </reaction>
</comment>
<dbReference type="SUPFAM" id="SSF55785">
    <property type="entry name" value="PYP-like sensor domain (PAS domain)"/>
    <property type="match status" value="1"/>
</dbReference>
<keyword evidence="9" id="KW-1133">Transmembrane helix</keyword>
<feature type="domain" description="Histidine kinase" evidence="10">
    <location>
        <begin position="259"/>
        <end position="472"/>
    </location>
</feature>
<evidence type="ECO:0000256" key="8">
    <source>
        <dbReference type="ARBA" id="ARBA00023012"/>
    </source>
</evidence>
<dbReference type="SMART" id="SM00388">
    <property type="entry name" value="HisKA"/>
    <property type="match status" value="1"/>
</dbReference>
<dbReference type="InterPro" id="IPR036097">
    <property type="entry name" value="HisK_dim/P_sf"/>
</dbReference>
<dbReference type="Gene3D" id="6.10.250.2580">
    <property type="match status" value="1"/>
</dbReference>
<keyword evidence="9" id="KW-0472">Membrane</keyword>
<dbReference type="InterPro" id="IPR003594">
    <property type="entry name" value="HATPase_dom"/>
</dbReference>
<dbReference type="CDD" id="cd00082">
    <property type="entry name" value="HisKA"/>
    <property type="match status" value="1"/>
</dbReference>
<sequence>MAVGIAAGLVVIGTAARLLFEPLLGDRGLYLFFFPAVVAAAAFRGLHGGLVACALGLVSLLALSARGDGLDLGDWAGAALYVAVCSAISFGGERFRIARQRTEAVTEDLLVREAHLASILDTVPDAMVLIDDAGSVVSFSSTAERLFGWTAAEITGQNVSRLMPEPYRSAHDGYLSRYYETGERRIIGLGRVVIGERKDGSTFPMELSVGEIRARHGRFFTGFVRDLTEAQRSQARLQELQNELVHIARLTSMGEMASALAHEINQPLSALTNYLKGGRRLLEAAEIDRDLLGAALERAGEQALRAGAIIRRLRDFVARGETEKQVEDLNRMVEEAVALALIGVREVGVDVRLDHGAGGERVLADRVQVQQVIVNLVRNAVDAMEASPRRDLTISVGRLDDQALMTVADTGPGIAPEIADNLFAPFMTTKRDGMGVGLSISRTIIEAHGGRLWVEPTPGGGATFKFTLKLVEGDIDLE</sequence>
<evidence type="ECO:0000256" key="9">
    <source>
        <dbReference type="SAM" id="Phobius"/>
    </source>
</evidence>
<organism evidence="13 14">
    <name type="scientific">Caulobacter segnis</name>
    <dbReference type="NCBI Taxonomy" id="88688"/>
    <lineage>
        <taxon>Bacteria</taxon>
        <taxon>Pseudomonadati</taxon>
        <taxon>Pseudomonadota</taxon>
        <taxon>Alphaproteobacteria</taxon>
        <taxon>Caulobacterales</taxon>
        <taxon>Caulobacteraceae</taxon>
        <taxon>Caulobacter</taxon>
    </lineage>
</organism>
<feature type="transmembrane region" description="Helical" evidence="9">
    <location>
        <begin position="50"/>
        <end position="66"/>
    </location>
</feature>
<evidence type="ECO:0000256" key="2">
    <source>
        <dbReference type="ARBA" id="ARBA00012438"/>
    </source>
</evidence>
<evidence type="ECO:0000256" key="4">
    <source>
        <dbReference type="ARBA" id="ARBA00022679"/>
    </source>
</evidence>
<dbReference type="Proteomes" id="UP000240527">
    <property type="component" value="Chromosome"/>
</dbReference>
<evidence type="ECO:0000256" key="7">
    <source>
        <dbReference type="ARBA" id="ARBA00022840"/>
    </source>
</evidence>
<evidence type="ECO:0000259" key="12">
    <source>
        <dbReference type="PROSITE" id="PS50113"/>
    </source>
</evidence>
<evidence type="ECO:0000256" key="1">
    <source>
        <dbReference type="ARBA" id="ARBA00000085"/>
    </source>
</evidence>
<dbReference type="InterPro" id="IPR000014">
    <property type="entry name" value="PAS"/>
</dbReference>
<accession>A0ABN5IZG8</accession>
<proteinExistence type="predicted"/>